<evidence type="ECO:0000313" key="6">
    <source>
        <dbReference type="Proteomes" id="UP000447434"/>
    </source>
</evidence>
<dbReference type="AlphaFoldDB" id="A0A6A4P4G5"/>
<name>A0A6A4P4G5_LUPAL</name>
<dbReference type="GO" id="GO:0003700">
    <property type="term" value="F:DNA-binding transcription factor activity"/>
    <property type="evidence" value="ECO:0007669"/>
    <property type="project" value="InterPro"/>
</dbReference>
<comment type="caution">
    <text evidence="5">The sequence shown here is derived from an EMBL/GenBank/DDBJ whole genome shotgun (WGS) entry which is preliminary data.</text>
</comment>
<evidence type="ECO:0000313" key="5">
    <source>
        <dbReference type="EMBL" id="KAE9597585.1"/>
    </source>
</evidence>
<dbReference type="EMBL" id="WOCE01000016">
    <property type="protein sequence ID" value="KAE9597585.1"/>
    <property type="molecule type" value="Genomic_DNA"/>
</dbReference>
<proteinExistence type="predicted"/>
<keyword evidence="6" id="KW-1185">Reference proteome</keyword>
<accession>A0A6A4P4G5</accession>
<gene>
    <name evidence="5" type="ORF">Lalb_Chr16g0388081</name>
</gene>
<dbReference type="OrthoDB" id="653455at2759"/>
<dbReference type="PANTHER" id="PTHR33388:SF18">
    <property type="entry name" value="PROTEIN SPEAR1"/>
    <property type="match status" value="1"/>
</dbReference>
<evidence type="ECO:0000256" key="3">
    <source>
        <dbReference type="ARBA" id="ARBA00023163"/>
    </source>
</evidence>
<evidence type="ECO:0008006" key="7">
    <source>
        <dbReference type="Google" id="ProtNLM"/>
    </source>
</evidence>
<protein>
    <recommendedName>
        <fullName evidence="7">SPOROCYTELESS-like EAR-containing protein</fullName>
    </recommendedName>
</protein>
<dbReference type="PANTHER" id="PTHR33388">
    <property type="entry name" value="OS01G0212500 PROTEIN"/>
    <property type="match status" value="1"/>
</dbReference>
<evidence type="ECO:0000256" key="1">
    <source>
        <dbReference type="ARBA" id="ARBA00022491"/>
    </source>
</evidence>
<organism evidence="5 6">
    <name type="scientific">Lupinus albus</name>
    <name type="common">White lupine</name>
    <name type="synonym">Lupinus termis</name>
    <dbReference type="NCBI Taxonomy" id="3870"/>
    <lineage>
        <taxon>Eukaryota</taxon>
        <taxon>Viridiplantae</taxon>
        <taxon>Streptophyta</taxon>
        <taxon>Embryophyta</taxon>
        <taxon>Tracheophyta</taxon>
        <taxon>Spermatophyta</taxon>
        <taxon>Magnoliopsida</taxon>
        <taxon>eudicotyledons</taxon>
        <taxon>Gunneridae</taxon>
        <taxon>Pentapetalae</taxon>
        <taxon>rosids</taxon>
        <taxon>fabids</taxon>
        <taxon>Fabales</taxon>
        <taxon>Fabaceae</taxon>
        <taxon>Papilionoideae</taxon>
        <taxon>50 kb inversion clade</taxon>
        <taxon>genistoids sensu lato</taxon>
        <taxon>core genistoids</taxon>
        <taxon>Genisteae</taxon>
        <taxon>Lupinus</taxon>
    </lineage>
</organism>
<keyword evidence="3" id="KW-0804">Transcription</keyword>
<reference evidence="6" key="1">
    <citation type="journal article" date="2020" name="Nat. Commun.">
        <title>Genome sequence of the cluster root forming white lupin.</title>
        <authorList>
            <person name="Hufnagel B."/>
            <person name="Marques A."/>
            <person name="Soriano A."/>
            <person name="Marques L."/>
            <person name="Divol F."/>
            <person name="Doumas P."/>
            <person name="Sallet E."/>
            <person name="Mancinotti D."/>
            <person name="Carrere S."/>
            <person name="Marande W."/>
            <person name="Arribat S."/>
            <person name="Keller J."/>
            <person name="Huneau C."/>
            <person name="Blein T."/>
            <person name="Aime D."/>
            <person name="Laguerre M."/>
            <person name="Taylor J."/>
            <person name="Schubert V."/>
            <person name="Nelson M."/>
            <person name="Geu-Flores F."/>
            <person name="Crespi M."/>
            <person name="Gallardo-Guerrero K."/>
            <person name="Delaux P.-M."/>
            <person name="Salse J."/>
            <person name="Berges H."/>
            <person name="Guyot R."/>
            <person name="Gouzy J."/>
            <person name="Peret B."/>
        </authorList>
    </citation>
    <scope>NUCLEOTIDE SEQUENCE [LARGE SCALE GENOMIC DNA]</scope>
    <source>
        <strain evidence="6">cv. Amiga</strain>
    </source>
</reference>
<evidence type="ECO:0000256" key="2">
    <source>
        <dbReference type="ARBA" id="ARBA00023015"/>
    </source>
</evidence>
<feature type="region of interest" description="Disordered" evidence="4">
    <location>
        <begin position="1"/>
        <end position="45"/>
    </location>
</feature>
<sequence>MSNNYFGEPNMENERASGSSYSSRKGKKSNSDKPKQPQRGLGVAQLEKIRLHGQMDCGGYQYPSIHSPHPSNFNNDDPRMQIAYSSIPASSFSYSSSYTSYSPSYGFQPKIVVRLIQFSFPKGIGKEGRRKMEIITNIS</sequence>
<keyword evidence="1" id="KW-0678">Repressor</keyword>
<evidence type="ECO:0000256" key="4">
    <source>
        <dbReference type="SAM" id="MobiDB-lite"/>
    </source>
</evidence>
<keyword evidence="2" id="KW-0805">Transcription regulation</keyword>
<dbReference type="InterPro" id="IPR040356">
    <property type="entry name" value="SPEAR"/>
</dbReference>
<dbReference type="Proteomes" id="UP000447434">
    <property type="component" value="Chromosome 16"/>
</dbReference>